<keyword evidence="1" id="KW-0732">Signal</keyword>
<evidence type="ECO:0000313" key="3">
    <source>
        <dbReference type="Proteomes" id="UP000053989"/>
    </source>
</evidence>
<sequence>MVLILGVCAPLIALCDALFSDYFSCFLSRMISPKIFVPSVSSLQSLTLGTRSVFCSIPLILVSDTGHKSAPLWII</sequence>
<dbReference type="AlphaFoldDB" id="A0A0C3AR00"/>
<reference evidence="2 3" key="1">
    <citation type="submission" date="2014-04" db="EMBL/GenBank/DDBJ databases">
        <authorList>
            <consortium name="DOE Joint Genome Institute"/>
            <person name="Kuo A."/>
            <person name="Kohler A."/>
            <person name="Nagy L.G."/>
            <person name="Floudas D."/>
            <person name="Copeland A."/>
            <person name="Barry K.W."/>
            <person name="Cichocki N."/>
            <person name="Veneault-Fourrey C."/>
            <person name="LaButti K."/>
            <person name="Lindquist E.A."/>
            <person name="Lipzen A."/>
            <person name="Lundell T."/>
            <person name="Morin E."/>
            <person name="Murat C."/>
            <person name="Sun H."/>
            <person name="Tunlid A."/>
            <person name="Henrissat B."/>
            <person name="Grigoriev I.V."/>
            <person name="Hibbett D.S."/>
            <person name="Martin F."/>
            <person name="Nordberg H.P."/>
            <person name="Cantor M.N."/>
            <person name="Hua S.X."/>
        </authorList>
    </citation>
    <scope>NUCLEOTIDE SEQUENCE [LARGE SCALE GENOMIC DNA]</scope>
    <source>
        <strain evidence="2 3">Foug A</strain>
    </source>
</reference>
<keyword evidence="3" id="KW-1185">Reference proteome</keyword>
<evidence type="ECO:0008006" key="4">
    <source>
        <dbReference type="Google" id="ProtNLM"/>
    </source>
</evidence>
<feature type="chain" id="PRO_5002175433" description="Secreted protein" evidence="1">
    <location>
        <begin position="18"/>
        <end position="75"/>
    </location>
</feature>
<accession>A0A0C3AR00</accession>
<organism evidence="2 3">
    <name type="scientific">Scleroderma citrinum Foug A</name>
    <dbReference type="NCBI Taxonomy" id="1036808"/>
    <lineage>
        <taxon>Eukaryota</taxon>
        <taxon>Fungi</taxon>
        <taxon>Dikarya</taxon>
        <taxon>Basidiomycota</taxon>
        <taxon>Agaricomycotina</taxon>
        <taxon>Agaricomycetes</taxon>
        <taxon>Agaricomycetidae</taxon>
        <taxon>Boletales</taxon>
        <taxon>Sclerodermatineae</taxon>
        <taxon>Sclerodermataceae</taxon>
        <taxon>Scleroderma</taxon>
    </lineage>
</organism>
<reference evidence="3" key="2">
    <citation type="submission" date="2015-01" db="EMBL/GenBank/DDBJ databases">
        <title>Evolutionary Origins and Diversification of the Mycorrhizal Mutualists.</title>
        <authorList>
            <consortium name="DOE Joint Genome Institute"/>
            <consortium name="Mycorrhizal Genomics Consortium"/>
            <person name="Kohler A."/>
            <person name="Kuo A."/>
            <person name="Nagy L.G."/>
            <person name="Floudas D."/>
            <person name="Copeland A."/>
            <person name="Barry K.W."/>
            <person name="Cichocki N."/>
            <person name="Veneault-Fourrey C."/>
            <person name="LaButti K."/>
            <person name="Lindquist E.A."/>
            <person name="Lipzen A."/>
            <person name="Lundell T."/>
            <person name="Morin E."/>
            <person name="Murat C."/>
            <person name="Riley R."/>
            <person name="Ohm R."/>
            <person name="Sun H."/>
            <person name="Tunlid A."/>
            <person name="Henrissat B."/>
            <person name="Grigoriev I.V."/>
            <person name="Hibbett D.S."/>
            <person name="Martin F."/>
        </authorList>
    </citation>
    <scope>NUCLEOTIDE SEQUENCE [LARGE SCALE GENOMIC DNA]</scope>
    <source>
        <strain evidence="3">Foug A</strain>
    </source>
</reference>
<dbReference type="Proteomes" id="UP000053989">
    <property type="component" value="Unassembled WGS sequence"/>
</dbReference>
<dbReference type="HOGENOM" id="CLU_2672529_0_0_1"/>
<proteinExistence type="predicted"/>
<evidence type="ECO:0000313" key="2">
    <source>
        <dbReference type="EMBL" id="KIM67367.1"/>
    </source>
</evidence>
<protein>
    <recommendedName>
        <fullName evidence="4">Secreted protein</fullName>
    </recommendedName>
</protein>
<dbReference type="InParanoid" id="A0A0C3AR00"/>
<feature type="signal peptide" evidence="1">
    <location>
        <begin position="1"/>
        <end position="17"/>
    </location>
</feature>
<gene>
    <name evidence="2" type="ORF">SCLCIDRAFT_21229</name>
</gene>
<dbReference type="EMBL" id="KN822013">
    <property type="protein sequence ID" value="KIM67367.1"/>
    <property type="molecule type" value="Genomic_DNA"/>
</dbReference>
<name>A0A0C3AR00_9AGAM</name>
<evidence type="ECO:0000256" key="1">
    <source>
        <dbReference type="SAM" id="SignalP"/>
    </source>
</evidence>